<sequence>MMRNVPSYQVARAAKLLGCAFTVAVAMNLVAATWHTEGAAWRTARLIVSVLFLAALAYYLTLRVMRWQHSRTERGTDGL</sequence>
<accession>A0A7G1NIK3</accession>
<keyword evidence="1" id="KW-0812">Transmembrane</keyword>
<dbReference type="EMBL" id="AP023439">
    <property type="protein sequence ID" value="BCL22689.1"/>
    <property type="molecule type" value="Genomic_DNA"/>
</dbReference>
<dbReference type="AlphaFoldDB" id="A0A7G1NIK3"/>
<feature type="transmembrane region" description="Helical" evidence="1">
    <location>
        <begin position="42"/>
        <end position="61"/>
    </location>
</feature>
<organism evidence="2 3">
    <name type="scientific">Streptomyces tuirus</name>
    <dbReference type="NCBI Taxonomy" id="68278"/>
    <lineage>
        <taxon>Bacteria</taxon>
        <taxon>Bacillati</taxon>
        <taxon>Actinomycetota</taxon>
        <taxon>Actinomycetes</taxon>
        <taxon>Kitasatosporales</taxon>
        <taxon>Streptomycetaceae</taxon>
        <taxon>Streptomyces</taxon>
    </lineage>
</organism>
<evidence type="ECO:0000256" key="1">
    <source>
        <dbReference type="SAM" id="Phobius"/>
    </source>
</evidence>
<keyword evidence="1" id="KW-0472">Membrane</keyword>
<gene>
    <name evidence="2" type="ORF">GCM10017668_45320</name>
</gene>
<proteinExistence type="predicted"/>
<keyword evidence="1" id="KW-1133">Transmembrane helix</keyword>
<dbReference type="Proteomes" id="UP000516373">
    <property type="component" value="Chromosome"/>
</dbReference>
<evidence type="ECO:0000313" key="3">
    <source>
        <dbReference type="Proteomes" id="UP000516373"/>
    </source>
</evidence>
<protein>
    <submittedName>
        <fullName evidence="2">Uncharacterized protein</fullName>
    </submittedName>
</protein>
<evidence type="ECO:0000313" key="2">
    <source>
        <dbReference type="EMBL" id="BCL22689.1"/>
    </source>
</evidence>
<name>A0A7G1NIK3_9ACTN</name>
<reference evidence="2 3" key="1">
    <citation type="journal article" date="2014" name="Int. J. Syst. Evol. Microbiol.">
        <title>Complete genome sequence of Corynebacterium casei LMG S-19264T (=DSM 44701T), isolated from a smear-ripened cheese.</title>
        <authorList>
            <consortium name="US DOE Joint Genome Institute (JGI-PGF)"/>
            <person name="Walter F."/>
            <person name="Albersmeier A."/>
            <person name="Kalinowski J."/>
            <person name="Ruckert C."/>
        </authorList>
    </citation>
    <scope>NUCLEOTIDE SEQUENCE [LARGE SCALE GENOMIC DNA]</scope>
    <source>
        <strain evidence="2 3">JCM 4255</strain>
    </source>
</reference>
<dbReference type="KEGG" id="stui:GCM10017668_45320"/>